<dbReference type="Proteomes" id="UP000800093">
    <property type="component" value="Unassembled WGS sequence"/>
</dbReference>
<keyword evidence="2" id="KW-1185">Reference proteome</keyword>
<proteinExistence type="predicted"/>
<comment type="caution">
    <text evidence="1">The sequence shown here is derived from an EMBL/GenBank/DDBJ whole genome shotgun (WGS) entry which is preliminary data.</text>
</comment>
<reference evidence="2" key="1">
    <citation type="journal article" date="2020" name="Stud. Mycol.">
        <title>101 Dothideomycetes genomes: A test case for predicting lifestyles and emergence of pathogens.</title>
        <authorList>
            <person name="Haridas S."/>
            <person name="Albert R."/>
            <person name="Binder M."/>
            <person name="Bloem J."/>
            <person name="LaButti K."/>
            <person name="Salamov A."/>
            <person name="Andreopoulos B."/>
            <person name="Baker S."/>
            <person name="Barry K."/>
            <person name="Bills G."/>
            <person name="Bluhm B."/>
            <person name="Cannon C."/>
            <person name="Castanera R."/>
            <person name="Culley D."/>
            <person name="Daum C."/>
            <person name="Ezra D."/>
            <person name="Gonzalez J."/>
            <person name="Henrissat B."/>
            <person name="Kuo A."/>
            <person name="Liang C."/>
            <person name="Lipzen A."/>
            <person name="Lutzoni F."/>
            <person name="Magnuson J."/>
            <person name="Mondo S."/>
            <person name="Nolan M."/>
            <person name="Ohm R."/>
            <person name="Pangilinan J."/>
            <person name="Park H.-J."/>
            <person name="Ramirez L."/>
            <person name="Alfaro M."/>
            <person name="Sun H."/>
            <person name="Tritt A."/>
            <person name="Yoshinaga Y."/>
            <person name="Zwiers L.-H."/>
            <person name="Turgeon B."/>
            <person name="Goodwin S."/>
            <person name="Spatafora J."/>
            <person name="Crous P."/>
            <person name="Grigoriev I."/>
        </authorList>
    </citation>
    <scope>NUCLEOTIDE SEQUENCE [LARGE SCALE GENOMIC DNA]</scope>
    <source>
        <strain evidence="2">CBS 304.66</strain>
    </source>
</reference>
<evidence type="ECO:0000313" key="2">
    <source>
        <dbReference type="Proteomes" id="UP000800093"/>
    </source>
</evidence>
<organism evidence="1 2">
    <name type="scientific">Lojkania enalia</name>
    <dbReference type="NCBI Taxonomy" id="147567"/>
    <lineage>
        <taxon>Eukaryota</taxon>
        <taxon>Fungi</taxon>
        <taxon>Dikarya</taxon>
        <taxon>Ascomycota</taxon>
        <taxon>Pezizomycotina</taxon>
        <taxon>Dothideomycetes</taxon>
        <taxon>Pleosporomycetidae</taxon>
        <taxon>Pleosporales</taxon>
        <taxon>Pleosporales incertae sedis</taxon>
        <taxon>Lojkania</taxon>
    </lineage>
</organism>
<accession>A0A9P4N4T4</accession>
<evidence type="ECO:0000313" key="1">
    <source>
        <dbReference type="EMBL" id="KAF2265183.1"/>
    </source>
</evidence>
<gene>
    <name evidence="1" type="ORF">CC78DRAFT_579589</name>
</gene>
<sequence>MHGLAASFSPLVNGFMSALLEVRLHHSRVSRSPSTCALRPTFHAEALPSSSRSRPHGHRPWELASPVVQAITGKKPGFSSSAVGETNAMRHEGHCGCNMTAALWRYSTLLCRSCTQETGNTFWSEGYRTTQVTNFREYGSRYSSTVWFPSTDSSK</sequence>
<protein>
    <submittedName>
        <fullName evidence="1">Uncharacterized protein</fullName>
    </submittedName>
</protein>
<dbReference type="AlphaFoldDB" id="A0A9P4N4T4"/>
<dbReference type="EMBL" id="ML986610">
    <property type="protein sequence ID" value="KAF2265183.1"/>
    <property type="molecule type" value="Genomic_DNA"/>
</dbReference>
<name>A0A9P4N4T4_9PLEO</name>